<proteinExistence type="predicted"/>
<dbReference type="AlphaFoldDB" id="A0A1G9BWB7"/>
<organism evidence="1 2">
    <name type="scientific">Flavobacterium noncentrifugens</name>
    <dbReference type="NCBI Taxonomy" id="1128970"/>
    <lineage>
        <taxon>Bacteria</taxon>
        <taxon>Pseudomonadati</taxon>
        <taxon>Bacteroidota</taxon>
        <taxon>Flavobacteriia</taxon>
        <taxon>Flavobacteriales</taxon>
        <taxon>Flavobacteriaceae</taxon>
        <taxon>Flavobacterium</taxon>
    </lineage>
</organism>
<name>A0A1G9BWB7_9FLAO</name>
<protein>
    <submittedName>
        <fullName evidence="1">Uncharacterized protein</fullName>
    </submittedName>
</protein>
<dbReference type="STRING" id="1128970.SAMN04487935_3370"/>
<evidence type="ECO:0000313" key="1">
    <source>
        <dbReference type="EMBL" id="SDK43464.1"/>
    </source>
</evidence>
<reference evidence="1 2" key="1">
    <citation type="submission" date="2016-10" db="EMBL/GenBank/DDBJ databases">
        <authorList>
            <person name="de Groot N.N."/>
        </authorList>
    </citation>
    <scope>NUCLEOTIDE SEQUENCE [LARGE SCALE GENOMIC DNA]</scope>
    <source>
        <strain evidence="1 2">CGMCC 1.10076</strain>
    </source>
</reference>
<sequence length="112" mass="12735">MKNRAIQYNDRNDSGEVLDLKIQPVRGSDGKIISGIVIGNTLEQNKALILIAHQGDFKFNPDLGVGLEDILLSEEYLTYRHLIREHMAKDGLKVESLDFYQNKPFKLIASYD</sequence>
<dbReference type="Proteomes" id="UP000199580">
    <property type="component" value="Unassembled WGS sequence"/>
</dbReference>
<dbReference type="EMBL" id="FNEZ01000006">
    <property type="protein sequence ID" value="SDK43464.1"/>
    <property type="molecule type" value="Genomic_DNA"/>
</dbReference>
<gene>
    <name evidence="1" type="ORF">SAMN04487935_3370</name>
</gene>
<keyword evidence="2" id="KW-1185">Reference proteome</keyword>
<accession>A0A1G9BWB7</accession>
<dbReference type="RefSeq" id="WP_091398177.1">
    <property type="nucleotide sequence ID" value="NZ_BKAI01000012.1"/>
</dbReference>
<evidence type="ECO:0000313" key="2">
    <source>
        <dbReference type="Proteomes" id="UP000199580"/>
    </source>
</evidence>
<dbReference type="OrthoDB" id="1095019at2"/>